<dbReference type="WBParaSite" id="ASIM_0001083901-mRNA-1">
    <property type="protein sequence ID" value="ASIM_0001083901-mRNA-1"/>
    <property type="gene ID" value="ASIM_0001083901"/>
</dbReference>
<evidence type="ECO:0000256" key="2">
    <source>
        <dbReference type="ARBA" id="ARBA00022448"/>
    </source>
</evidence>
<dbReference type="PANTHER" id="PTHR11616">
    <property type="entry name" value="SODIUM/CHLORIDE DEPENDENT TRANSPORTER"/>
    <property type="match status" value="1"/>
</dbReference>
<feature type="transmembrane region" description="Helical" evidence="9">
    <location>
        <begin position="294"/>
        <end position="314"/>
    </location>
</feature>
<dbReference type="PANTHER" id="PTHR11616:SF241">
    <property type="entry name" value="SODIUM- AND CHLORIDE-DEPENDENT GLYCINE TRANSPORTER 2"/>
    <property type="match status" value="1"/>
</dbReference>
<keyword evidence="6 9" id="KW-0472">Membrane</keyword>
<feature type="transmembrane region" description="Helical" evidence="9">
    <location>
        <begin position="203"/>
        <end position="224"/>
    </location>
</feature>
<sequence length="463" mass="52431">MIQSRSETGSTQNGLNDRPSQQIEDENLPSSPQTSPSNESLIDRSLLEWQDEASAMSARYRWHNHIERLLTFCSYTCDPASIYIVPRLYGKHGAAFTYCLLVAYLFVGLPVTYLEMALGQYTSTSPHRLFSRMVPATSGATLEGWVDGAEYLVNPSRRSKSFADASLYADAVTCVLLTLRLGSGGIHHLASHNSFHNNIANDAVIVVLTNIFFSILSVFGTFFYLGYIANSVYYWRTMDRHKRLLFAIESGVLDTFPIAEVASKIKKPLPGFMHATFFFVALTLSTLQSLHGVMLLSIFLCAYFTIVKHGYLIIIYFRRYISYSLAYVVLIEIISVVYVYRLRRFLTNIRTMVGGSIRIKAYWWTNWFIFTPVILSISILVQIFGWKPTMSTLYKPAVSIDIFGWLLTFTIIGFIPGVLIYSVIKAYRSNTPIKSIIRSDPKWGPASTEDRLNAKKSEKAIRV</sequence>
<feature type="binding site" evidence="7">
    <location>
        <position position="210"/>
    </location>
    <ligand>
        <name>Na(+)</name>
        <dbReference type="ChEBI" id="CHEBI:29101"/>
        <label>1</label>
    </ligand>
</feature>
<evidence type="ECO:0000256" key="4">
    <source>
        <dbReference type="ARBA" id="ARBA00022847"/>
    </source>
</evidence>
<keyword evidence="4" id="KW-0769">Symport</keyword>
<keyword evidence="11" id="KW-1185">Reference proteome</keyword>
<evidence type="ECO:0000313" key="10">
    <source>
        <dbReference type="EMBL" id="VDK42907.1"/>
    </source>
</evidence>
<reference evidence="10 11" key="2">
    <citation type="submission" date="2018-11" db="EMBL/GenBank/DDBJ databases">
        <authorList>
            <consortium name="Pathogen Informatics"/>
        </authorList>
    </citation>
    <scope>NUCLEOTIDE SEQUENCE [LARGE SCALE GENOMIC DNA]</scope>
</reference>
<evidence type="ECO:0000256" key="3">
    <source>
        <dbReference type="ARBA" id="ARBA00022692"/>
    </source>
</evidence>
<feature type="transmembrane region" description="Helical" evidence="9">
    <location>
        <begin position="403"/>
        <end position="424"/>
    </location>
</feature>
<keyword evidence="7" id="KW-0915">Sodium</keyword>
<feature type="transmembrane region" description="Helical" evidence="9">
    <location>
        <begin position="361"/>
        <end position="383"/>
    </location>
</feature>
<comment type="subcellular location">
    <subcellularLocation>
        <location evidence="1">Membrane</location>
        <topology evidence="1">Multi-pass membrane protein</topology>
    </subcellularLocation>
</comment>
<feature type="transmembrane region" description="Helical" evidence="9">
    <location>
        <begin position="320"/>
        <end position="340"/>
    </location>
</feature>
<dbReference type="GO" id="GO:0089718">
    <property type="term" value="P:amino acid import across plasma membrane"/>
    <property type="evidence" value="ECO:0007669"/>
    <property type="project" value="TreeGrafter"/>
</dbReference>
<keyword evidence="5 9" id="KW-1133">Transmembrane helix</keyword>
<evidence type="ECO:0000256" key="5">
    <source>
        <dbReference type="ARBA" id="ARBA00022989"/>
    </source>
</evidence>
<keyword evidence="7" id="KW-0479">Metal-binding</keyword>
<name>A0A0M3JSA4_ANISI</name>
<reference evidence="12" key="1">
    <citation type="submission" date="2017-02" db="UniProtKB">
        <authorList>
            <consortium name="WormBaseParasite"/>
        </authorList>
    </citation>
    <scope>IDENTIFICATION</scope>
</reference>
<feature type="region of interest" description="Disordered" evidence="8">
    <location>
        <begin position="1"/>
        <end position="39"/>
    </location>
</feature>
<dbReference type="InterPro" id="IPR037272">
    <property type="entry name" value="SNS_sf"/>
</dbReference>
<accession>A0A0M3JSA4</accession>
<keyword evidence="2" id="KW-0813">Transport</keyword>
<dbReference type="AlphaFoldDB" id="A0A0M3JSA4"/>
<evidence type="ECO:0000313" key="11">
    <source>
        <dbReference type="Proteomes" id="UP000267096"/>
    </source>
</evidence>
<dbReference type="SUPFAM" id="SSF161070">
    <property type="entry name" value="SNF-like"/>
    <property type="match status" value="1"/>
</dbReference>
<dbReference type="Proteomes" id="UP000267096">
    <property type="component" value="Unassembled WGS sequence"/>
</dbReference>
<evidence type="ECO:0000256" key="7">
    <source>
        <dbReference type="PIRSR" id="PIRSR600175-1"/>
    </source>
</evidence>
<organism evidence="12">
    <name type="scientific">Anisakis simplex</name>
    <name type="common">Herring worm</name>
    <dbReference type="NCBI Taxonomy" id="6269"/>
    <lineage>
        <taxon>Eukaryota</taxon>
        <taxon>Metazoa</taxon>
        <taxon>Ecdysozoa</taxon>
        <taxon>Nematoda</taxon>
        <taxon>Chromadorea</taxon>
        <taxon>Rhabditida</taxon>
        <taxon>Spirurina</taxon>
        <taxon>Ascaridomorpha</taxon>
        <taxon>Ascaridoidea</taxon>
        <taxon>Anisakidae</taxon>
        <taxon>Anisakis</taxon>
        <taxon>Anisakis simplex complex</taxon>
    </lineage>
</organism>
<dbReference type="EMBL" id="UYRR01030997">
    <property type="protein sequence ID" value="VDK42907.1"/>
    <property type="molecule type" value="Genomic_DNA"/>
</dbReference>
<proteinExistence type="predicted"/>
<evidence type="ECO:0000313" key="12">
    <source>
        <dbReference type="WBParaSite" id="ASIM_0001083901-mRNA-1"/>
    </source>
</evidence>
<evidence type="ECO:0000256" key="6">
    <source>
        <dbReference type="ARBA" id="ARBA00023136"/>
    </source>
</evidence>
<evidence type="ECO:0000256" key="8">
    <source>
        <dbReference type="SAM" id="MobiDB-lite"/>
    </source>
</evidence>
<dbReference type="GO" id="GO:0005886">
    <property type="term" value="C:plasma membrane"/>
    <property type="evidence" value="ECO:0007669"/>
    <property type="project" value="TreeGrafter"/>
</dbReference>
<keyword evidence="3 9" id="KW-0812">Transmembrane</keyword>
<dbReference type="GO" id="GO:0046872">
    <property type="term" value="F:metal ion binding"/>
    <property type="evidence" value="ECO:0007669"/>
    <property type="project" value="UniProtKB-KW"/>
</dbReference>
<feature type="transmembrane region" description="Helical" evidence="9">
    <location>
        <begin position="95"/>
        <end position="114"/>
    </location>
</feature>
<dbReference type="OrthoDB" id="5778713at2759"/>
<evidence type="ECO:0000256" key="9">
    <source>
        <dbReference type="SAM" id="Phobius"/>
    </source>
</evidence>
<dbReference type="Pfam" id="PF00209">
    <property type="entry name" value="SNF"/>
    <property type="match status" value="1"/>
</dbReference>
<gene>
    <name evidence="10" type="ORF">ASIM_LOCUS10397</name>
</gene>
<dbReference type="InterPro" id="IPR000175">
    <property type="entry name" value="Na/ntran_symport"/>
</dbReference>
<protein>
    <submittedName>
        <fullName evidence="12">Amino acid transporter</fullName>
    </submittedName>
</protein>
<evidence type="ECO:0000256" key="1">
    <source>
        <dbReference type="ARBA" id="ARBA00004141"/>
    </source>
</evidence>
<dbReference type="GO" id="GO:0005283">
    <property type="term" value="F:amino acid:sodium symporter activity"/>
    <property type="evidence" value="ECO:0007669"/>
    <property type="project" value="TreeGrafter"/>
</dbReference>
<dbReference type="PROSITE" id="PS50267">
    <property type="entry name" value="NA_NEUROTRAN_SYMP_3"/>
    <property type="match status" value="1"/>
</dbReference>